<dbReference type="InterPro" id="IPR021848">
    <property type="entry name" value="HODM_asu-like"/>
</dbReference>
<keyword evidence="9 10" id="KW-0472">Membrane</keyword>
<protein>
    <recommendedName>
        <fullName evidence="10">Mannosyltransferase</fullName>
        <ecNumber evidence="10">2.4.1.-</ecNumber>
    </recommendedName>
</protein>
<dbReference type="OMA" id="FNIWFAF"/>
<keyword evidence="4 10" id="KW-0328">Glycosyltransferase</keyword>
<evidence type="ECO:0000313" key="11">
    <source>
        <dbReference type="EMBL" id="OJK04711.1"/>
    </source>
</evidence>
<dbReference type="PANTHER" id="PTHR22760:SF2">
    <property type="entry name" value="ALPHA-1,2-MANNOSYLTRANSFERASE ALG9"/>
    <property type="match status" value="1"/>
</dbReference>
<comment type="subcellular location">
    <subcellularLocation>
        <location evidence="1 10">Endoplasmic reticulum membrane</location>
        <topology evidence="1 10">Multi-pass membrane protein</topology>
    </subcellularLocation>
</comment>
<dbReference type="Pfam" id="PF03901">
    <property type="entry name" value="Glyco_transf_22"/>
    <property type="match status" value="1"/>
</dbReference>
<evidence type="ECO:0000256" key="1">
    <source>
        <dbReference type="ARBA" id="ARBA00004477"/>
    </source>
</evidence>
<dbReference type="Pfam" id="PF11927">
    <property type="entry name" value="HODM_asu-like"/>
    <property type="match status" value="1"/>
</dbReference>
<sequence length="961" mass="109481">MTNALGRPPPSPFYLPLNVTLYLCLISNVLAALYAPIQDCDEVFNFWEPTHYLAHGYGLQTWEYSPVYSIRSWLYVSAHAFVGKISSFALKNKSSEFYAVRFFLAIVCAACQTRLYSAICRTLSPRIGLVFLMAILFSPGIFHASTAFLPSSFTMYMSMLGLTAFLDSRGGQKTAQGIMWFGIGAVVGWPFAGALIIPLLLREVVIGFFSGNLPRLFRGMFDGAIRCLTVLVAEVMVDHVFLRKLVIVPWNIVAYNVFGGEGRGPDIFGTEPWTFYIRNLLLNFNIWFVFAMAAAPLLALQVVLPSQTTDKQTLLRRLALITPFYMWFAIFTAQPHKEERFMYPAYPFLALNASISVHMILSYLGTSDPKELPGRFAPKLKLAAVASMFLVAISAGFLRTLGMITAYNAPLKVFEPLEQPGVAQPGDSLCLGKEWYRFPSSFFLPGDMQAKFIRSEFRGLLPGRFPVAKDLASLLQGTSTIPAGMNDRNEEDLGKYVDISQCSFLVDSHFPSREATELEPDYVQDETHWEKLACHDFLDSSKTGLLGRLIWTPDLPIVPPALRRHWGQYCLLRRRSAHAKPRQRILSLKPIFVWTPSDFQRPPATPFPDWDVHKTKPIPYRPFRYGPKYFVTMGLRSMKWDEWIELDNHYLRYHADKAKRIEERGSKCCRTHPDAMDAAIELLEELYVCPSNKPPSQSTLTTPPRTTYLPERYPTLFQKTATGLTNLATHETFNTTQRPLPEDPMQTCARLVQDDLAIMIERPDGEYYLLAGAVLLAGFWRLEDKYGMRLSEIHTHGAVPQYTEKLERGMMNFFRRLRPQDPVVRNNYFIQVDDALAWSHSIGDEDSPEVSWNTAAKNKAIEHHFFRSERQSLRRLPKSGGVVFTIRTYFEPITKIVEEPCVPGRLASAIRSWGEDVSRYKGKEKYEEVLLEFLDRKHAEQVARGLDLEKEEEEGGRKYPF</sequence>
<feature type="transmembrane region" description="Helical" evidence="10">
    <location>
        <begin position="284"/>
        <end position="303"/>
    </location>
</feature>
<organism evidence="11 12">
    <name type="scientific">Aspergillus aculeatus (strain ATCC 16872 / CBS 172.66 / WB 5094)</name>
    <dbReference type="NCBI Taxonomy" id="690307"/>
    <lineage>
        <taxon>Eukaryota</taxon>
        <taxon>Fungi</taxon>
        <taxon>Dikarya</taxon>
        <taxon>Ascomycota</taxon>
        <taxon>Pezizomycotina</taxon>
        <taxon>Eurotiomycetes</taxon>
        <taxon>Eurotiomycetidae</taxon>
        <taxon>Eurotiales</taxon>
        <taxon>Aspergillaceae</taxon>
        <taxon>Aspergillus</taxon>
        <taxon>Aspergillus subgen. Circumdati</taxon>
    </lineage>
</organism>
<comment type="similarity">
    <text evidence="3 10">Belongs to the glycosyltransferase 22 family.</text>
</comment>
<dbReference type="GO" id="GO:0000026">
    <property type="term" value="F:alpha-1,2-mannosyltransferase activity"/>
    <property type="evidence" value="ECO:0007669"/>
    <property type="project" value="TreeGrafter"/>
</dbReference>
<keyword evidence="5 11" id="KW-0808">Transferase</keyword>
<gene>
    <name evidence="11" type="ORF">ASPACDRAFT_20935</name>
</gene>
<evidence type="ECO:0000256" key="9">
    <source>
        <dbReference type="ARBA" id="ARBA00023136"/>
    </source>
</evidence>
<dbReference type="RefSeq" id="XP_020061050.1">
    <property type="nucleotide sequence ID" value="XM_020198982.1"/>
</dbReference>
<dbReference type="UniPathway" id="UPA00378"/>
<evidence type="ECO:0000256" key="2">
    <source>
        <dbReference type="ARBA" id="ARBA00004922"/>
    </source>
</evidence>
<keyword evidence="7 10" id="KW-0256">Endoplasmic reticulum</keyword>
<dbReference type="STRING" id="690307.A0A1L9X8E0"/>
<feature type="transmembrane region" description="Helical" evidence="10">
    <location>
        <begin position="12"/>
        <end position="37"/>
    </location>
</feature>
<dbReference type="PANTHER" id="PTHR22760">
    <property type="entry name" value="GLYCOSYLTRANSFERASE"/>
    <property type="match status" value="1"/>
</dbReference>
<feature type="transmembrane region" description="Helical" evidence="10">
    <location>
        <begin position="315"/>
        <end position="333"/>
    </location>
</feature>
<accession>A0A1L9X8E0</accession>
<evidence type="ECO:0000256" key="10">
    <source>
        <dbReference type="RuleBase" id="RU363075"/>
    </source>
</evidence>
<dbReference type="EMBL" id="KV878970">
    <property type="protein sequence ID" value="OJK04711.1"/>
    <property type="molecule type" value="Genomic_DNA"/>
</dbReference>
<feature type="transmembrane region" description="Helical" evidence="10">
    <location>
        <begin position="123"/>
        <end position="142"/>
    </location>
</feature>
<keyword evidence="12" id="KW-1185">Reference proteome</keyword>
<dbReference type="AlphaFoldDB" id="A0A1L9X8E0"/>
<dbReference type="GO" id="GO:0005789">
    <property type="term" value="C:endoplasmic reticulum membrane"/>
    <property type="evidence" value="ECO:0007669"/>
    <property type="project" value="UniProtKB-SubCell"/>
</dbReference>
<dbReference type="InterPro" id="IPR005599">
    <property type="entry name" value="GPI_mannosylTrfase"/>
</dbReference>
<evidence type="ECO:0000256" key="7">
    <source>
        <dbReference type="ARBA" id="ARBA00022824"/>
    </source>
</evidence>
<dbReference type="VEuPathDB" id="FungiDB:ASPACDRAFT_20935"/>
<evidence type="ECO:0000256" key="4">
    <source>
        <dbReference type="ARBA" id="ARBA00022676"/>
    </source>
</evidence>
<keyword evidence="6 10" id="KW-0812">Transmembrane</keyword>
<dbReference type="OrthoDB" id="497541at2759"/>
<evidence type="ECO:0000313" key="12">
    <source>
        <dbReference type="Proteomes" id="UP000184546"/>
    </source>
</evidence>
<comment type="pathway">
    <text evidence="2">Protein modification; protein glycosylation.</text>
</comment>
<proteinExistence type="inferred from homology"/>
<feature type="transmembrane region" description="Helical" evidence="10">
    <location>
        <begin position="385"/>
        <end position="407"/>
    </location>
</feature>
<name>A0A1L9X8E0_ASPA1</name>
<evidence type="ECO:0000256" key="3">
    <source>
        <dbReference type="ARBA" id="ARBA00007063"/>
    </source>
</evidence>
<reference evidence="12" key="1">
    <citation type="journal article" date="2017" name="Genome Biol.">
        <title>Comparative genomics reveals high biological diversity and specific adaptations in the industrially and medically important fungal genus Aspergillus.</title>
        <authorList>
            <person name="de Vries R.P."/>
            <person name="Riley R."/>
            <person name="Wiebenga A."/>
            <person name="Aguilar-Osorio G."/>
            <person name="Amillis S."/>
            <person name="Uchima C.A."/>
            <person name="Anderluh G."/>
            <person name="Asadollahi M."/>
            <person name="Askin M."/>
            <person name="Barry K."/>
            <person name="Battaglia E."/>
            <person name="Bayram O."/>
            <person name="Benocci T."/>
            <person name="Braus-Stromeyer S.A."/>
            <person name="Caldana C."/>
            <person name="Canovas D."/>
            <person name="Cerqueira G.C."/>
            <person name="Chen F."/>
            <person name="Chen W."/>
            <person name="Choi C."/>
            <person name="Clum A."/>
            <person name="Dos Santos R.A."/>
            <person name="Damasio A.R."/>
            <person name="Diallinas G."/>
            <person name="Emri T."/>
            <person name="Fekete E."/>
            <person name="Flipphi M."/>
            <person name="Freyberg S."/>
            <person name="Gallo A."/>
            <person name="Gournas C."/>
            <person name="Habgood R."/>
            <person name="Hainaut M."/>
            <person name="Harispe M.L."/>
            <person name="Henrissat B."/>
            <person name="Hilden K.S."/>
            <person name="Hope R."/>
            <person name="Hossain A."/>
            <person name="Karabika E."/>
            <person name="Karaffa L."/>
            <person name="Karanyi Z."/>
            <person name="Krasevec N."/>
            <person name="Kuo A."/>
            <person name="Kusch H."/>
            <person name="LaButti K."/>
            <person name="Lagendijk E.L."/>
            <person name="Lapidus A."/>
            <person name="Levasseur A."/>
            <person name="Lindquist E."/>
            <person name="Lipzen A."/>
            <person name="Logrieco A.F."/>
            <person name="MacCabe A."/>
            <person name="Maekelae M.R."/>
            <person name="Malavazi I."/>
            <person name="Melin P."/>
            <person name="Meyer V."/>
            <person name="Mielnichuk N."/>
            <person name="Miskei M."/>
            <person name="Molnar A.P."/>
            <person name="Mule G."/>
            <person name="Ngan C.Y."/>
            <person name="Orejas M."/>
            <person name="Orosz E."/>
            <person name="Ouedraogo J.P."/>
            <person name="Overkamp K.M."/>
            <person name="Park H.-S."/>
            <person name="Perrone G."/>
            <person name="Piumi F."/>
            <person name="Punt P.J."/>
            <person name="Ram A.F."/>
            <person name="Ramon A."/>
            <person name="Rauscher S."/>
            <person name="Record E."/>
            <person name="Riano-Pachon D.M."/>
            <person name="Robert V."/>
            <person name="Roehrig J."/>
            <person name="Ruller R."/>
            <person name="Salamov A."/>
            <person name="Salih N.S."/>
            <person name="Samson R.A."/>
            <person name="Sandor E."/>
            <person name="Sanguinetti M."/>
            <person name="Schuetze T."/>
            <person name="Sepcic K."/>
            <person name="Shelest E."/>
            <person name="Sherlock G."/>
            <person name="Sophianopoulou V."/>
            <person name="Squina F.M."/>
            <person name="Sun H."/>
            <person name="Susca A."/>
            <person name="Todd R.B."/>
            <person name="Tsang A."/>
            <person name="Unkles S.E."/>
            <person name="van de Wiele N."/>
            <person name="van Rossen-Uffink D."/>
            <person name="Oliveira J.V."/>
            <person name="Vesth T.C."/>
            <person name="Visser J."/>
            <person name="Yu J.-H."/>
            <person name="Zhou M."/>
            <person name="Andersen M.R."/>
            <person name="Archer D.B."/>
            <person name="Baker S.E."/>
            <person name="Benoit I."/>
            <person name="Brakhage A.A."/>
            <person name="Braus G.H."/>
            <person name="Fischer R."/>
            <person name="Frisvad J.C."/>
            <person name="Goldman G.H."/>
            <person name="Houbraken J."/>
            <person name="Oakley B."/>
            <person name="Pocsi I."/>
            <person name="Scazzocchio C."/>
            <person name="Seiboth B."/>
            <person name="vanKuyk P.A."/>
            <person name="Wortman J."/>
            <person name="Dyer P.S."/>
            <person name="Grigoriev I.V."/>
        </authorList>
    </citation>
    <scope>NUCLEOTIDE SEQUENCE [LARGE SCALE GENOMIC DNA]</scope>
    <source>
        <strain evidence="12">ATCC 16872 / CBS 172.66 / WB 5094</strain>
    </source>
</reference>
<dbReference type="EC" id="2.4.1.-" evidence="10"/>
<dbReference type="GO" id="GO:0006487">
    <property type="term" value="P:protein N-linked glycosylation"/>
    <property type="evidence" value="ECO:0007669"/>
    <property type="project" value="TreeGrafter"/>
</dbReference>
<dbReference type="Proteomes" id="UP000184546">
    <property type="component" value="Unassembled WGS sequence"/>
</dbReference>
<feature type="transmembrane region" description="Helical" evidence="10">
    <location>
        <begin position="98"/>
        <end position="116"/>
    </location>
</feature>
<keyword evidence="8 10" id="KW-1133">Transmembrane helix</keyword>
<dbReference type="GeneID" id="30972796"/>
<evidence type="ECO:0000256" key="8">
    <source>
        <dbReference type="ARBA" id="ARBA00022989"/>
    </source>
</evidence>
<evidence type="ECO:0000256" key="6">
    <source>
        <dbReference type="ARBA" id="ARBA00022692"/>
    </source>
</evidence>
<evidence type="ECO:0000256" key="5">
    <source>
        <dbReference type="ARBA" id="ARBA00022679"/>
    </source>
</evidence>
<feature type="transmembrane region" description="Helical" evidence="10">
    <location>
        <begin position="178"/>
        <end position="201"/>
    </location>
</feature>